<proteinExistence type="predicted"/>
<keyword evidence="3" id="KW-1185">Reference proteome</keyword>
<feature type="compositionally biased region" description="Low complexity" evidence="1">
    <location>
        <begin position="1"/>
        <end position="13"/>
    </location>
</feature>
<protein>
    <submittedName>
        <fullName evidence="2">Uncharacterized protein</fullName>
    </submittedName>
</protein>
<sequence>MTMPVAASAGAAKKSAKFRSQPRPWPWHRRKRGAVGLAALLRGHLSSKAAPAGAGGAARGTARWRSRWPRWSRAPRAVAAITQLLQAGAAGGAGAALADLLCDLQAAVKGIVAQLFLARPRRPAALAPPSPAASGRHAVVATVSAAAEKASVSEDAVQPRPRARVLPAVYHAVRRVGRAPWKKGKIAMALHGPAGPLALPLAMAVPLPLHAQ</sequence>
<organism evidence="2 3">
    <name type="scientific">Megalurothrips usitatus</name>
    <name type="common">bean blossom thrips</name>
    <dbReference type="NCBI Taxonomy" id="439358"/>
    <lineage>
        <taxon>Eukaryota</taxon>
        <taxon>Metazoa</taxon>
        <taxon>Ecdysozoa</taxon>
        <taxon>Arthropoda</taxon>
        <taxon>Hexapoda</taxon>
        <taxon>Insecta</taxon>
        <taxon>Pterygota</taxon>
        <taxon>Neoptera</taxon>
        <taxon>Paraneoptera</taxon>
        <taxon>Thysanoptera</taxon>
        <taxon>Terebrantia</taxon>
        <taxon>Thripoidea</taxon>
        <taxon>Thripidae</taxon>
        <taxon>Megalurothrips</taxon>
    </lineage>
</organism>
<name>A0AAV7XTF7_9NEOP</name>
<evidence type="ECO:0000256" key="1">
    <source>
        <dbReference type="SAM" id="MobiDB-lite"/>
    </source>
</evidence>
<comment type="caution">
    <text evidence="2">The sequence shown here is derived from an EMBL/GenBank/DDBJ whole genome shotgun (WGS) entry which is preliminary data.</text>
</comment>
<dbReference type="EMBL" id="JAPTSV010000005">
    <property type="protein sequence ID" value="KAJ1528047.1"/>
    <property type="molecule type" value="Genomic_DNA"/>
</dbReference>
<dbReference type="Proteomes" id="UP001075354">
    <property type="component" value="Chromosome 5"/>
</dbReference>
<evidence type="ECO:0000313" key="3">
    <source>
        <dbReference type="Proteomes" id="UP001075354"/>
    </source>
</evidence>
<reference evidence="2" key="1">
    <citation type="submission" date="2022-12" db="EMBL/GenBank/DDBJ databases">
        <title>Chromosome-level genome assembly of the bean flower thrips Megalurothrips usitatus.</title>
        <authorList>
            <person name="Ma L."/>
            <person name="Liu Q."/>
            <person name="Li H."/>
            <person name="Cai W."/>
        </authorList>
    </citation>
    <scope>NUCLEOTIDE SEQUENCE</scope>
    <source>
        <strain evidence="2">Cailab_2022a</strain>
    </source>
</reference>
<gene>
    <name evidence="2" type="ORF">ONE63_007966</name>
</gene>
<feature type="region of interest" description="Disordered" evidence="1">
    <location>
        <begin position="1"/>
        <end position="27"/>
    </location>
</feature>
<dbReference type="AlphaFoldDB" id="A0AAV7XTF7"/>
<accession>A0AAV7XTF7</accession>
<evidence type="ECO:0000313" key="2">
    <source>
        <dbReference type="EMBL" id="KAJ1528047.1"/>
    </source>
</evidence>